<keyword evidence="2" id="KW-1133">Transmembrane helix</keyword>
<dbReference type="EMBL" id="JAUTDP010000005">
    <property type="protein sequence ID" value="KAK3399495.1"/>
    <property type="molecule type" value="Genomic_DNA"/>
</dbReference>
<feature type="compositionally biased region" description="Low complexity" evidence="1">
    <location>
        <begin position="131"/>
        <end position="147"/>
    </location>
</feature>
<feature type="compositionally biased region" description="Polar residues" evidence="1">
    <location>
        <begin position="149"/>
        <end position="161"/>
    </location>
</feature>
<protein>
    <submittedName>
        <fullName evidence="3">Uncharacterized protein</fullName>
    </submittedName>
</protein>
<dbReference type="Proteomes" id="UP001281003">
    <property type="component" value="Unassembled WGS sequence"/>
</dbReference>
<evidence type="ECO:0000256" key="2">
    <source>
        <dbReference type="SAM" id="Phobius"/>
    </source>
</evidence>
<keyword evidence="2" id="KW-0812">Transmembrane</keyword>
<evidence type="ECO:0000313" key="4">
    <source>
        <dbReference type="Proteomes" id="UP001281003"/>
    </source>
</evidence>
<reference evidence="3" key="1">
    <citation type="journal article" date="2023" name="Mol. Phylogenet. Evol.">
        <title>Genome-scale phylogeny and comparative genomics of the fungal order Sordariales.</title>
        <authorList>
            <person name="Hensen N."/>
            <person name="Bonometti L."/>
            <person name="Westerberg I."/>
            <person name="Brannstrom I.O."/>
            <person name="Guillou S."/>
            <person name="Cros-Aarteil S."/>
            <person name="Calhoun S."/>
            <person name="Haridas S."/>
            <person name="Kuo A."/>
            <person name="Mondo S."/>
            <person name="Pangilinan J."/>
            <person name="Riley R."/>
            <person name="LaButti K."/>
            <person name="Andreopoulos B."/>
            <person name="Lipzen A."/>
            <person name="Chen C."/>
            <person name="Yan M."/>
            <person name="Daum C."/>
            <person name="Ng V."/>
            <person name="Clum A."/>
            <person name="Steindorff A."/>
            <person name="Ohm R.A."/>
            <person name="Martin F."/>
            <person name="Silar P."/>
            <person name="Natvig D.O."/>
            <person name="Lalanne C."/>
            <person name="Gautier V."/>
            <person name="Ament-Velasquez S.L."/>
            <person name="Kruys A."/>
            <person name="Hutchinson M.I."/>
            <person name="Powell A.J."/>
            <person name="Barry K."/>
            <person name="Miller A.N."/>
            <person name="Grigoriev I.V."/>
            <person name="Debuchy R."/>
            <person name="Gladieux P."/>
            <person name="Hiltunen Thoren M."/>
            <person name="Johannesson H."/>
        </authorList>
    </citation>
    <scope>NUCLEOTIDE SEQUENCE</scope>
    <source>
        <strain evidence="3">FGSC 1904</strain>
    </source>
</reference>
<feature type="compositionally biased region" description="Basic and acidic residues" evidence="1">
    <location>
        <begin position="162"/>
        <end position="175"/>
    </location>
</feature>
<comment type="caution">
    <text evidence="3">The sequence shown here is derived from an EMBL/GenBank/DDBJ whole genome shotgun (WGS) entry which is preliminary data.</text>
</comment>
<proteinExistence type="predicted"/>
<keyword evidence="2" id="KW-0472">Membrane</keyword>
<reference evidence="3" key="2">
    <citation type="submission" date="2023-07" db="EMBL/GenBank/DDBJ databases">
        <authorList>
            <consortium name="Lawrence Berkeley National Laboratory"/>
            <person name="Haridas S."/>
            <person name="Hensen N."/>
            <person name="Bonometti L."/>
            <person name="Westerberg I."/>
            <person name="Brannstrom I.O."/>
            <person name="Guillou S."/>
            <person name="Cros-Aarteil S."/>
            <person name="Calhoun S."/>
            <person name="Kuo A."/>
            <person name="Mondo S."/>
            <person name="Pangilinan J."/>
            <person name="Riley R."/>
            <person name="LaButti K."/>
            <person name="Andreopoulos B."/>
            <person name="Lipzen A."/>
            <person name="Chen C."/>
            <person name="Yanf M."/>
            <person name="Daum C."/>
            <person name="Ng V."/>
            <person name="Clum A."/>
            <person name="Steindorff A."/>
            <person name="Ohm R."/>
            <person name="Martin F."/>
            <person name="Silar P."/>
            <person name="Natvig D."/>
            <person name="Lalanne C."/>
            <person name="Gautier V."/>
            <person name="Ament-velasquez S.L."/>
            <person name="Kruys A."/>
            <person name="Hutchinson M.I."/>
            <person name="Powell A.J."/>
            <person name="Barry K."/>
            <person name="Miller A.N."/>
            <person name="Grigoriev I.V."/>
            <person name="Debuchy R."/>
            <person name="Gladieux P."/>
            <person name="Thoren M.H."/>
            <person name="Johannesson H."/>
        </authorList>
    </citation>
    <scope>NUCLEOTIDE SEQUENCE</scope>
    <source>
        <strain evidence="3">FGSC 1904</strain>
    </source>
</reference>
<name>A0AAE0PHA8_SORBR</name>
<accession>A0AAE0PHA8</accession>
<gene>
    <name evidence="3" type="ORF">B0T20DRAFT_506679</name>
</gene>
<feature type="region of interest" description="Disordered" evidence="1">
    <location>
        <begin position="96"/>
        <end position="301"/>
    </location>
</feature>
<evidence type="ECO:0000313" key="3">
    <source>
        <dbReference type="EMBL" id="KAK3399495.1"/>
    </source>
</evidence>
<feature type="compositionally biased region" description="Polar residues" evidence="1">
    <location>
        <begin position="289"/>
        <end position="301"/>
    </location>
</feature>
<keyword evidence="4" id="KW-1185">Reference proteome</keyword>
<feature type="transmembrane region" description="Helical" evidence="2">
    <location>
        <begin position="32"/>
        <end position="59"/>
    </location>
</feature>
<organism evidence="3 4">
    <name type="scientific">Sordaria brevicollis</name>
    <dbReference type="NCBI Taxonomy" id="83679"/>
    <lineage>
        <taxon>Eukaryota</taxon>
        <taxon>Fungi</taxon>
        <taxon>Dikarya</taxon>
        <taxon>Ascomycota</taxon>
        <taxon>Pezizomycotina</taxon>
        <taxon>Sordariomycetes</taxon>
        <taxon>Sordariomycetidae</taxon>
        <taxon>Sordariales</taxon>
        <taxon>Sordariaceae</taxon>
        <taxon>Sordaria</taxon>
    </lineage>
</organism>
<evidence type="ECO:0000256" key="1">
    <source>
        <dbReference type="SAM" id="MobiDB-lite"/>
    </source>
</evidence>
<sequence>MEPGRRRRLSGNDLQFQSYGPSTPFLREDLEFAFISFVFPSFSAFILFLLFCLSLVVLWNQSIRLLPNFTSFNKLRFTNQLSVSLYRLIPYNQPKMSAEQQDQRPKSSASSKESTSSRKSSDQQRGHQLSDDGPAPTTTAAGTTPDAYQQLSDDQDPTTTGSDEKADKPKKENPLKKFIASLKGLSCTGAGPKSPKNSKDGGVNGGNGEDGDDENTPNARPVSQSSLESKNHKTVVEKSAPQIDVSPAVDGERRSLDGKEGEKQGEEKKEGGEGGKEGEKEKEKGEVGLTTTVISATPPTL</sequence>
<dbReference type="AlphaFoldDB" id="A0AAE0PHA8"/>
<feature type="compositionally biased region" description="Basic and acidic residues" evidence="1">
    <location>
        <begin position="115"/>
        <end position="130"/>
    </location>
</feature>
<feature type="compositionally biased region" description="Basic and acidic residues" evidence="1">
    <location>
        <begin position="250"/>
        <end position="286"/>
    </location>
</feature>
<feature type="compositionally biased region" description="Polar residues" evidence="1">
    <location>
        <begin position="216"/>
        <end position="228"/>
    </location>
</feature>